<sequence length="158" mass="17549">MIVVHNLFFFPQKADMSPLDFSPSAERASVLDFGLTYSLDGVVILGKAPSLVTRPFLLLNVFSPLMWACLLTITWSAGAALGLLEKVEASLSGGGDRHPLNYFTSVFKIFIYQSECSFSYYSGNEYEFFGDGLDVLMGSSSNINHVQMVERVNRRDNI</sequence>
<keyword evidence="2" id="KW-1185">Reference proteome</keyword>
<gene>
    <name evidence="1" type="ORF">E2C01_048553</name>
</gene>
<reference evidence="1 2" key="1">
    <citation type="submission" date="2019-05" db="EMBL/GenBank/DDBJ databases">
        <title>Another draft genome of Portunus trituberculatus and its Hox gene families provides insights of decapod evolution.</title>
        <authorList>
            <person name="Jeong J.-H."/>
            <person name="Song I."/>
            <person name="Kim S."/>
            <person name="Choi T."/>
            <person name="Kim D."/>
            <person name="Ryu S."/>
            <person name="Kim W."/>
        </authorList>
    </citation>
    <scope>NUCLEOTIDE SEQUENCE [LARGE SCALE GENOMIC DNA]</scope>
    <source>
        <tissue evidence="1">Muscle</tissue>
    </source>
</reference>
<dbReference type="EMBL" id="VSRR010012502">
    <property type="protein sequence ID" value="MPC54630.1"/>
    <property type="molecule type" value="Genomic_DNA"/>
</dbReference>
<protein>
    <submittedName>
        <fullName evidence="1">Uncharacterized protein</fullName>
    </submittedName>
</protein>
<proteinExistence type="predicted"/>
<dbReference type="SUPFAM" id="SSF53850">
    <property type="entry name" value="Periplasmic binding protein-like II"/>
    <property type="match status" value="1"/>
</dbReference>
<accession>A0A5B7G3E6</accession>
<evidence type="ECO:0000313" key="1">
    <source>
        <dbReference type="EMBL" id="MPC54630.1"/>
    </source>
</evidence>
<dbReference type="AlphaFoldDB" id="A0A5B7G3E6"/>
<name>A0A5B7G3E6_PORTR</name>
<comment type="caution">
    <text evidence="1">The sequence shown here is derived from an EMBL/GenBank/DDBJ whole genome shotgun (WGS) entry which is preliminary data.</text>
</comment>
<dbReference type="Proteomes" id="UP000324222">
    <property type="component" value="Unassembled WGS sequence"/>
</dbReference>
<organism evidence="1 2">
    <name type="scientific">Portunus trituberculatus</name>
    <name type="common">Swimming crab</name>
    <name type="synonym">Neptunus trituberculatus</name>
    <dbReference type="NCBI Taxonomy" id="210409"/>
    <lineage>
        <taxon>Eukaryota</taxon>
        <taxon>Metazoa</taxon>
        <taxon>Ecdysozoa</taxon>
        <taxon>Arthropoda</taxon>
        <taxon>Crustacea</taxon>
        <taxon>Multicrustacea</taxon>
        <taxon>Malacostraca</taxon>
        <taxon>Eumalacostraca</taxon>
        <taxon>Eucarida</taxon>
        <taxon>Decapoda</taxon>
        <taxon>Pleocyemata</taxon>
        <taxon>Brachyura</taxon>
        <taxon>Eubrachyura</taxon>
        <taxon>Portunoidea</taxon>
        <taxon>Portunidae</taxon>
        <taxon>Portuninae</taxon>
        <taxon>Portunus</taxon>
    </lineage>
</organism>
<evidence type="ECO:0000313" key="2">
    <source>
        <dbReference type="Proteomes" id="UP000324222"/>
    </source>
</evidence>